<dbReference type="GO" id="GO:0015171">
    <property type="term" value="F:amino acid transmembrane transporter activity"/>
    <property type="evidence" value="ECO:0007669"/>
    <property type="project" value="TreeGrafter"/>
</dbReference>
<dbReference type="Proteomes" id="UP000287033">
    <property type="component" value="Unassembled WGS sequence"/>
</dbReference>
<dbReference type="OrthoDB" id="9808373at2759"/>
<dbReference type="Gene3D" id="1.20.1740.10">
    <property type="entry name" value="Amino acid/polyamine transporter I"/>
    <property type="match status" value="1"/>
</dbReference>
<feature type="transmembrane region" description="Helical" evidence="7">
    <location>
        <begin position="45"/>
        <end position="66"/>
    </location>
</feature>
<dbReference type="GO" id="GO:0005886">
    <property type="term" value="C:plasma membrane"/>
    <property type="evidence" value="ECO:0007669"/>
    <property type="project" value="TreeGrafter"/>
</dbReference>
<keyword evidence="9" id="KW-1185">Reference proteome</keyword>
<evidence type="ECO:0000256" key="2">
    <source>
        <dbReference type="ARBA" id="ARBA00022448"/>
    </source>
</evidence>
<dbReference type="PANTHER" id="PTHR43243:SF4">
    <property type="entry name" value="CATIONIC AMINO ACID TRANSPORTER 4"/>
    <property type="match status" value="1"/>
</dbReference>
<protein>
    <recommendedName>
        <fullName evidence="10">Cationic amino acid transporter C-terminal domain-containing protein</fullName>
    </recommendedName>
</protein>
<feature type="transmembrane region" description="Helical" evidence="7">
    <location>
        <begin position="20"/>
        <end position="39"/>
    </location>
</feature>
<evidence type="ECO:0000256" key="6">
    <source>
        <dbReference type="SAM" id="MobiDB-lite"/>
    </source>
</evidence>
<comment type="subcellular location">
    <subcellularLocation>
        <location evidence="1">Membrane</location>
        <topology evidence="1">Multi-pass membrane protein</topology>
    </subcellularLocation>
</comment>
<sequence length="142" mass="15876">MSEDGLLFKVFARVNPVTKVPVIGIVLFGILMAILAMVFDLESLVQFLSIGTLLAYTFVAASTIVLRYQTDKVKRSETPPPNPSPQTQDGSGLKEYESFSDKLQLVEKQKAAKERREPGQLKSSFEPYLHFLSDFLIPHLDS</sequence>
<keyword evidence="4 7" id="KW-1133">Transmembrane helix</keyword>
<reference evidence="8 9" key="1">
    <citation type="journal article" date="2018" name="Nat. Ecol. Evol.">
        <title>Shark genomes provide insights into elasmobranch evolution and the origin of vertebrates.</title>
        <authorList>
            <person name="Hara Y"/>
            <person name="Yamaguchi K"/>
            <person name="Onimaru K"/>
            <person name="Kadota M"/>
            <person name="Koyanagi M"/>
            <person name="Keeley SD"/>
            <person name="Tatsumi K"/>
            <person name="Tanaka K"/>
            <person name="Motone F"/>
            <person name="Kageyama Y"/>
            <person name="Nozu R"/>
            <person name="Adachi N"/>
            <person name="Nishimura O"/>
            <person name="Nakagawa R"/>
            <person name="Tanegashima C"/>
            <person name="Kiyatake I"/>
            <person name="Matsumoto R"/>
            <person name="Murakumo K"/>
            <person name="Nishida K"/>
            <person name="Terakita A"/>
            <person name="Kuratani S"/>
            <person name="Sato K"/>
            <person name="Hyodo S Kuraku.S."/>
        </authorList>
    </citation>
    <scope>NUCLEOTIDE SEQUENCE [LARGE SCALE GENOMIC DNA]</scope>
</reference>
<dbReference type="Pfam" id="PF13520">
    <property type="entry name" value="AA_permease_2"/>
    <property type="match status" value="1"/>
</dbReference>
<gene>
    <name evidence="8" type="ORF">chiPu_0026499</name>
</gene>
<dbReference type="PANTHER" id="PTHR43243">
    <property type="entry name" value="INNER MEMBRANE TRANSPORTER YGJI-RELATED"/>
    <property type="match status" value="1"/>
</dbReference>
<dbReference type="STRING" id="137246.A0A401TJQ8"/>
<keyword evidence="2" id="KW-0813">Transport</keyword>
<evidence type="ECO:0000256" key="1">
    <source>
        <dbReference type="ARBA" id="ARBA00004141"/>
    </source>
</evidence>
<dbReference type="EMBL" id="BEZZ01081078">
    <property type="protein sequence ID" value="GCC42857.1"/>
    <property type="molecule type" value="Genomic_DNA"/>
</dbReference>
<keyword evidence="5 7" id="KW-0472">Membrane</keyword>
<organism evidence="8 9">
    <name type="scientific">Chiloscyllium punctatum</name>
    <name type="common">Brownbanded bambooshark</name>
    <name type="synonym">Hemiscyllium punctatum</name>
    <dbReference type="NCBI Taxonomy" id="137246"/>
    <lineage>
        <taxon>Eukaryota</taxon>
        <taxon>Metazoa</taxon>
        <taxon>Chordata</taxon>
        <taxon>Craniata</taxon>
        <taxon>Vertebrata</taxon>
        <taxon>Chondrichthyes</taxon>
        <taxon>Elasmobranchii</taxon>
        <taxon>Galeomorphii</taxon>
        <taxon>Galeoidea</taxon>
        <taxon>Orectolobiformes</taxon>
        <taxon>Hemiscylliidae</taxon>
        <taxon>Chiloscyllium</taxon>
    </lineage>
</organism>
<dbReference type="AlphaFoldDB" id="A0A401TJQ8"/>
<evidence type="ECO:0000256" key="7">
    <source>
        <dbReference type="SAM" id="Phobius"/>
    </source>
</evidence>
<dbReference type="InterPro" id="IPR002293">
    <property type="entry name" value="AA/rel_permease1"/>
</dbReference>
<feature type="region of interest" description="Disordered" evidence="6">
    <location>
        <begin position="72"/>
        <end position="96"/>
    </location>
</feature>
<proteinExistence type="predicted"/>
<accession>A0A401TJQ8</accession>
<keyword evidence="3 7" id="KW-0812">Transmembrane</keyword>
<evidence type="ECO:0000256" key="4">
    <source>
        <dbReference type="ARBA" id="ARBA00022989"/>
    </source>
</evidence>
<evidence type="ECO:0000256" key="3">
    <source>
        <dbReference type="ARBA" id="ARBA00022692"/>
    </source>
</evidence>
<name>A0A401TJQ8_CHIPU</name>
<evidence type="ECO:0008006" key="10">
    <source>
        <dbReference type="Google" id="ProtNLM"/>
    </source>
</evidence>
<evidence type="ECO:0000313" key="8">
    <source>
        <dbReference type="EMBL" id="GCC42857.1"/>
    </source>
</evidence>
<evidence type="ECO:0000313" key="9">
    <source>
        <dbReference type="Proteomes" id="UP000287033"/>
    </source>
</evidence>
<evidence type="ECO:0000256" key="5">
    <source>
        <dbReference type="ARBA" id="ARBA00023136"/>
    </source>
</evidence>
<comment type="caution">
    <text evidence="8">The sequence shown here is derived from an EMBL/GenBank/DDBJ whole genome shotgun (WGS) entry which is preliminary data.</text>
</comment>